<evidence type="ECO:0000313" key="3">
    <source>
        <dbReference type="Proteomes" id="UP000270094"/>
    </source>
</evidence>
<dbReference type="AlphaFoldDB" id="A0A3P7KBC1"/>
<reference evidence="2 3" key="1">
    <citation type="submission" date="2018-11" db="EMBL/GenBank/DDBJ databases">
        <authorList>
            <consortium name="Pathogen Informatics"/>
        </authorList>
    </citation>
    <scope>NUCLEOTIDE SEQUENCE [LARGE SCALE GENOMIC DNA]</scope>
</reference>
<keyword evidence="3" id="KW-1185">Reference proteome</keyword>
<proteinExistence type="predicted"/>
<dbReference type="EMBL" id="UYYB01142701">
    <property type="protein sequence ID" value="VDM85597.1"/>
    <property type="molecule type" value="Genomic_DNA"/>
</dbReference>
<accession>A0A3P7KBC1</accession>
<feature type="compositionally biased region" description="Basic and acidic residues" evidence="1">
    <location>
        <begin position="1"/>
        <end position="12"/>
    </location>
</feature>
<organism evidence="2 3">
    <name type="scientific">Strongylus vulgaris</name>
    <name type="common">Blood worm</name>
    <dbReference type="NCBI Taxonomy" id="40348"/>
    <lineage>
        <taxon>Eukaryota</taxon>
        <taxon>Metazoa</taxon>
        <taxon>Ecdysozoa</taxon>
        <taxon>Nematoda</taxon>
        <taxon>Chromadorea</taxon>
        <taxon>Rhabditida</taxon>
        <taxon>Rhabditina</taxon>
        <taxon>Rhabditomorpha</taxon>
        <taxon>Strongyloidea</taxon>
        <taxon>Strongylidae</taxon>
        <taxon>Strongylus</taxon>
    </lineage>
</organism>
<name>A0A3P7KBC1_STRVU</name>
<gene>
    <name evidence="2" type="ORF">SVUK_LOCUS20595</name>
</gene>
<protein>
    <submittedName>
        <fullName evidence="2">Uncharacterized protein</fullName>
    </submittedName>
</protein>
<feature type="region of interest" description="Disordered" evidence="1">
    <location>
        <begin position="1"/>
        <end position="23"/>
    </location>
</feature>
<evidence type="ECO:0000256" key="1">
    <source>
        <dbReference type="SAM" id="MobiDB-lite"/>
    </source>
</evidence>
<evidence type="ECO:0000313" key="2">
    <source>
        <dbReference type="EMBL" id="VDM85597.1"/>
    </source>
</evidence>
<dbReference type="Proteomes" id="UP000270094">
    <property type="component" value="Unassembled WGS sequence"/>
</dbReference>
<sequence>MAGVEDTKDTPEKQAQMGTREYKADDAATELKVKFIRGGSHMYRSGSYVETANS</sequence>